<dbReference type="Pfam" id="PF01753">
    <property type="entry name" value="zf-MYND"/>
    <property type="match status" value="1"/>
</dbReference>
<dbReference type="Gene3D" id="1.25.40.10">
    <property type="entry name" value="Tetratricopeptide repeat domain"/>
    <property type="match status" value="1"/>
</dbReference>
<comment type="caution">
    <text evidence="5">The sequence shown here is derived from an EMBL/GenBank/DDBJ whole genome shotgun (WGS) entry which is preliminary data.</text>
</comment>
<evidence type="ECO:0000259" key="4">
    <source>
        <dbReference type="PROSITE" id="PS50280"/>
    </source>
</evidence>
<dbReference type="SUPFAM" id="SSF144232">
    <property type="entry name" value="HIT/MYND zinc finger-like"/>
    <property type="match status" value="1"/>
</dbReference>
<dbReference type="PANTHER" id="PTHR12197">
    <property type="entry name" value="HISTONE-LYSINE N-METHYLTRANSFERASE SMYD"/>
    <property type="match status" value="1"/>
</dbReference>
<keyword evidence="3" id="KW-0862">Zinc</keyword>
<dbReference type="OrthoDB" id="265717at2759"/>
<dbReference type="InterPro" id="IPR050869">
    <property type="entry name" value="H3K4_H4K5_MeTrfase"/>
</dbReference>
<dbReference type="Pfam" id="PF00856">
    <property type="entry name" value="SET"/>
    <property type="match status" value="1"/>
</dbReference>
<keyword evidence="6" id="KW-1185">Reference proteome</keyword>
<dbReference type="AlphaFoldDB" id="A0A507ED68"/>
<reference evidence="5 6" key="1">
    <citation type="journal article" date="2019" name="Sci. Rep.">
        <title>Comparative genomics of chytrid fungi reveal insights into the obligate biotrophic and pathogenic lifestyle of Synchytrium endobioticum.</title>
        <authorList>
            <person name="van de Vossenberg B.T.L.H."/>
            <person name="Warris S."/>
            <person name="Nguyen H.D.T."/>
            <person name="van Gent-Pelzer M.P.E."/>
            <person name="Joly D.L."/>
            <person name="van de Geest H.C."/>
            <person name="Bonants P.J.M."/>
            <person name="Smith D.S."/>
            <person name="Levesque C.A."/>
            <person name="van der Lee T.A.J."/>
        </authorList>
    </citation>
    <scope>NUCLEOTIDE SEQUENCE [LARGE SCALE GENOMIC DNA]</scope>
    <source>
        <strain evidence="5 6">CBS 675.73</strain>
    </source>
</reference>
<dbReference type="Gene3D" id="2.170.270.10">
    <property type="entry name" value="SET domain"/>
    <property type="match status" value="1"/>
</dbReference>
<dbReference type="SUPFAM" id="SSF57783">
    <property type="entry name" value="Zinc beta-ribbon"/>
    <property type="match status" value="1"/>
</dbReference>
<accession>A0A507ED68</accession>
<name>A0A507ED68_9FUNG</name>
<evidence type="ECO:0000313" key="5">
    <source>
        <dbReference type="EMBL" id="TPX61734.1"/>
    </source>
</evidence>
<proteinExistence type="predicted"/>
<dbReference type="EMBL" id="QEAP01000659">
    <property type="protein sequence ID" value="TPX61734.1"/>
    <property type="molecule type" value="Genomic_DNA"/>
</dbReference>
<gene>
    <name evidence="5" type="ORF">CcCBS67573_g08902</name>
</gene>
<evidence type="ECO:0000256" key="3">
    <source>
        <dbReference type="ARBA" id="ARBA00022833"/>
    </source>
</evidence>
<dbReference type="InterPro" id="IPR011990">
    <property type="entry name" value="TPR-like_helical_dom_sf"/>
</dbReference>
<organism evidence="5 6">
    <name type="scientific">Chytriomyces confervae</name>
    <dbReference type="NCBI Taxonomy" id="246404"/>
    <lineage>
        <taxon>Eukaryota</taxon>
        <taxon>Fungi</taxon>
        <taxon>Fungi incertae sedis</taxon>
        <taxon>Chytridiomycota</taxon>
        <taxon>Chytridiomycota incertae sedis</taxon>
        <taxon>Chytridiomycetes</taxon>
        <taxon>Chytridiales</taxon>
        <taxon>Chytriomycetaceae</taxon>
        <taxon>Chytriomyces</taxon>
    </lineage>
</organism>
<evidence type="ECO:0000313" key="6">
    <source>
        <dbReference type="Proteomes" id="UP000320333"/>
    </source>
</evidence>
<feature type="domain" description="SET" evidence="4">
    <location>
        <begin position="15"/>
        <end position="278"/>
    </location>
</feature>
<keyword evidence="1" id="KW-0479">Metal-binding</keyword>
<dbReference type="SMART" id="SM00317">
    <property type="entry name" value="SET"/>
    <property type="match status" value="1"/>
</dbReference>
<dbReference type="InterPro" id="IPR001214">
    <property type="entry name" value="SET_dom"/>
</dbReference>
<sequence length="729" mass="79670">MTSKKERYQQQLRTPGILLRATRSKGRHVVASESLPKGTLVVSEDAAAFVLLKASMDELCLRCVRPLDEGDSKDQQQSLFGSAGNSKGVVCKGCIKQTYYCSSECMDSDHERHSLECEVVRHLPGITAMHSTDYALMRLVLGVLVNRHLETVATMPSTRTPTEFVFDLVSHRKTCDPKWLACVEACADDFAQYLPEHLSIPASEIVTLACRINSNSHAMVDPTGNTNQEVGVGMFPMVAMLNHACAPNCSFVSTTHGRMIVRTLRDVQAGEELCVTYVDLCTPRSERRGKLLETKHFWCECERCSCLSGESEDAFLDAILCEECKSPSAYYSSKDGESTCTQCGSTITQEQLSLASFKAEQAHSDAHDLFKARHTDSALTAYAQFIQRFENTVLHPNHHLLISAYATMMNCAQRLRDYVSAIRYGSRVIQKMRPHVPANWPELADFEFRMGELWEIVGMAVVEGIISPSELGSLANDGLIQVPSGAESCQEVGSYVVREHALRCFETCLSMRRVAYGEEHVRTIEAGEQVARLNVPIVAALLPSIILGQSRKRLTAALPETLPNAVLVAGLAGGIQAGVALALKVPSALEKAPEHKELVARSEKNFWPVFFSTILRKSAGFAVFFLIFDALKAKLAATKTPASKAARAAQNLAAATLAATFYRLTTWFIDGKLPALPSASEDGTDAEKVFGGRKGGNPYAAALEQIKGSVLKAAVPLVAMDLVLGRPSW</sequence>
<dbReference type="Gene3D" id="1.10.220.160">
    <property type="match status" value="1"/>
</dbReference>
<dbReference type="SUPFAM" id="SSF82199">
    <property type="entry name" value="SET domain"/>
    <property type="match status" value="1"/>
</dbReference>
<evidence type="ECO:0000256" key="1">
    <source>
        <dbReference type="ARBA" id="ARBA00022723"/>
    </source>
</evidence>
<dbReference type="PANTHER" id="PTHR12197:SF282">
    <property type="entry name" value="SET DOMAIN-CONTAINING PROTEIN"/>
    <property type="match status" value="1"/>
</dbReference>
<dbReference type="CDD" id="cd20071">
    <property type="entry name" value="SET_SMYD"/>
    <property type="match status" value="1"/>
</dbReference>
<dbReference type="STRING" id="246404.A0A507ED68"/>
<dbReference type="InterPro" id="IPR046341">
    <property type="entry name" value="SET_dom_sf"/>
</dbReference>
<dbReference type="Proteomes" id="UP000320333">
    <property type="component" value="Unassembled WGS sequence"/>
</dbReference>
<dbReference type="GO" id="GO:0008270">
    <property type="term" value="F:zinc ion binding"/>
    <property type="evidence" value="ECO:0007669"/>
    <property type="project" value="UniProtKB-KW"/>
</dbReference>
<keyword evidence="2" id="KW-0863">Zinc-finger</keyword>
<protein>
    <recommendedName>
        <fullName evidence="4">SET domain-containing protein</fullName>
    </recommendedName>
</protein>
<dbReference type="Gene3D" id="6.10.140.2220">
    <property type="match status" value="1"/>
</dbReference>
<dbReference type="PROSITE" id="PS50280">
    <property type="entry name" value="SET"/>
    <property type="match status" value="1"/>
</dbReference>
<evidence type="ECO:0000256" key="2">
    <source>
        <dbReference type="ARBA" id="ARBA00022771"/>
    </source>
</evidence>
<dbReference type="InterPro" id="IPR002893">
    <property type="entry name" value="Znf_MYND"/>
</dbReference>